<dbReference type="EMBL" id="CP015622">
    <property type="protein sequence ID" value="ANE05321.1"/>
    <property type="molecule type" value="Genomic_DNA"/>
</dbReference>
<dbReference type="CDD" id="cd01427">
    <property type="entry name" value="HAD_like"/>
    <property type="match status" value="1"/>
</dbReference>
<dbReference type="InterPro" id="IPR023214">
    <property type="entry name" value="HAD_sf"/>
</dbReference>
<evidence type="ECO:0000313" key="1">
    <source>
        <dbReference type="EMBL" id="ANE05321.1"/>
    </source>
</evidence>
<gene>
    <name evidence="1" type="ORF">ccrud_07085</name>
</gene>
<dbReference type="InterPro" id="IPR036412">
    <property type="entry name" value="HAD-like_sf"/>
</dbReference>
<dbReference type="KEGG" id="ccjz:ccrud_07085"/>
<name>A0A172QXF2_9CORY</name>
<proteinExistence type="predicted"/>
<keyword evidence="2" id="KW-1185">Reference proteome</keyword>
<reference evidence="1 2" key="1">
    <citation type="submission" date="2016-05" db="EMBL/GenBank/DDBJ databases">
        <title>Complete genome sequence of Corynebacterium crudilactis, a new Corynebacterium species isolated from raw cow's milk.</title>
        <authorList>
            <person name="Christian R."/>
            <person name="Zimmermann J."/>
            <person name="Lipski A."/>
            <person name="Kalinowski J."/>
        </authorList>
    </citation>
    <scope>NUCLEOTIDE SEQUENCE [LARGE SCALE GENOMIC DNA]</scope>
    <source>
        <strain evidence="1 2">JZ16</strain>
    </source>
</reference>
<dbReference type="Gene3D" id="3.40.50.1000">
    <property type="entry name" value="HAD superfamily/HAD-like"/>
    <property type="match status" value="1"/>
</dbReference>
<dbReference type="STRING" id="1652495.ccrud_07085"/>
<protein>
    <recommendedName>
        <fullName evidence="3">Haloacid dehalogenase</fullName>
    </recommendedName>
</protein>
<dbReference type="AlphaFoldDB" id="A0A172QXF2"/>
<evidence type="ECO:0000313" key="2">
    <source>
        <dbReference type="Proteomes" id="UP000076929"/>
    </source>
</evidence>
<accession>A0A172QXF2</accession>
<dbReference type="Proteomes" id="UP000076929">
    <property type="component" value="Chromosome"/>
</dbReference>
<sequence length="234" mass="25053">MVDASSISSLVKDLFVTPSIVFDFDGTLAVGHGPVLAYALCVEPEGGKDFLVRVERELRRFDDGQSPYRDGYDIVAKLAAELGVDDGAMSIAYSRSRELLGSEKAPVEHVRGIEDIFLQLKGHARLVLATNAPAAGVIELLRQWGIAEFFDQLHFVVGKPAGLLPIISELQKDGPVLAVGDIYEFDLAPAVQLGADTALVGATVSTSEAKVSMRGRSIADLPLLSWVSSWASIS</sequence>
<dbReference type="Pfam" id="PF00702">
    <property type="entry name" value="Hydrolase"/>
    <property type="match status" value="1"/>
</dbReference>
<evidence type="ECO:0008006" key="3">
    <source>
        <dbReference type="Google" id="ProtNLM"/>
    </source>
</evidence>
<dbReference type="SUPFAM" id="SSF56784">
    <property type="entry name" value="HAD-like"/>
    <property type="match status" value="1"/>
</dbReference>
<dbReference type="OrthoDB" id="3851389at2"/>
<organism evidence="1 2">
    <name type="scientific">Corynebacterium crudilactis</name>
    <dbReference type="NCBI Taxonomy" id="1652495"/>
    <lineage>
        <taxon>Bacteria</taxon>
        <taxon>Bacillati</taxon>
        <taxon>Actinomycetota</taxon>
        <taxon>Actinomycetes</taxon>
        <taxon>Mycobacteriales</taxon>
        <taxon>Corynebacteriaceae</taxon>
        <taxon>Corynebacterium</taxon>
    </lineage>
</organism>